<dbReference type="EMBL" id="JABBNU010000002">
    <property type="protein sequence ID" value="NMM47364.1"/>
    <property type="molecule type" value="Genomic_DNA"/>
</dbReference>
<organism evidence="4 5">
    <name type="scientific">Marinigracilibium pacificum</name>
    <dbReference type="NCBI Taxonomy" id="2729599"/>
    <lineage>
        <taxon>Bacteria</taxon>
        <taxon>Pseudomonadati</taxon>
        <taxon>Bacteroidota</taxon>
        <taxon>Cytophagia</taxon>
        <taxon>Cytophagales</taxon>
        <taxon>Flammeovirgaceae</taxon>
        <taxon>Marinigracilibium</taxon>
    </lineage>
</organism>
<dbReference type="CDD" id="cd00564">
    <property type="entry name" value="TMP_TenI"/>
    <property type="match status" value="1"/>
</dbReference>
<evidence type="ECO:0000259" key="3">
    <source>
        <dbReference type="Pfam" id="PF02581"/>
    </source>
</evidence>
<accession>A0A848IYP9</accession>
<dbReference type="SUPFAM" id="SSF51391">
    <property type="entry name" value="Thiamin phosphate synthase"/>
    <property type="match status" value="1"/>
</dbReference>
<keyword evidence="2" id="KW-0784">Thiamine biosynthesis</keyword>
<reference evidence="4 5" key="1">
    <citation type="submission" date="2020-04" db="EMBL/GenBank/DDBJ databases">
        <title>Flammeovirgaceae bacterium KN852 isolated from deep sea.</title>
        <authorList>
            <person name="Zhang D.-C."/>
        </authorList>
    </citation>
    <scope>NUCLEOTIDE SEQUENCE [LARGE SCALE GENOMIC DNA]</scope>
    <source>
        <strain evidence="4 5">KN852</strain>
    </source>
</reference>
<dbReference type="GO" id="GO:0005737">
    <property type="term" value="C:cytoplasm"/>
    <property type="evidence" value="ECO:0007669"/>
    <property type="project" value="TreeGrafter"/>
</dbReference>
<keyword evidence="5" id="KW-1185">Reference proteome</keyword>
<dbReference type="PANTHER" id="PTHR20857">
    <property type="entry name" value="THIAMINE-PHOSPHATE PYROPHOSPHORYLASE"/>
    <property type="match status" value="1"/>
</dbReference>
<name>A0A848IYP9_9BACT</name>
<dbReference type="InterPro" id="IPR022998">
    <property type="entry name" value="ThiamineP_synth_TenI"/>
</dbReference>
<sequence>MKDMYFEITGGLYLILDIDNHEQKLFDMVSSAMLGGVDVLGLNISGFKGDLYKLINKLNSEASKFDVPLIVIDEWKVLNEAHFDGVHLSQGNSEYEQLMGQIEGEFILGMNCTRLKDVEFASEFLLDYISINVNSLTRNKLDSINENIDRILFLEGINNPDEICDYQGISFDGIIIDLDCLDKENILKSIEKYKTALSSVLEHY</sequence>
<feature type="domain" description="Thiamine phosphate synthase/TenI" evidence="3">
    <location>
        <begin position="12"/>
        <end position="131"/>
    </location>
</feature>
<evidence type="ECO:0000256" key="1">
    <source>
        <dbReference type="ARBA" id="ARBA00004948"/>
    </source>
</evidence>
<comment type="pathway">
    <text evidence="1">Cofactor biosynthesis; thiamine diphosphate biosynthesis.</text>
</comment>
<dbReference type="Proteomes" id="UP000559010">
    <property type="component" value="Unassembled WGS sequence"/>
</dbReference>
<dbReference type="AlphaFoldDB" id="A0A848IYP9"/>
<dbReference type="Gene3D" id="3.20.20.70">
    <property type="entry name" value="Aldolase class I"/>
    <property type="match status" value="1"/>
</dbReference>
<dbReference type="Pfam" id="PF02581">
    <property type="entry name" value="TMP-TENI"/>
    <property type="match status" value="1"/>
</dbReference>
<dbReference type="PANTHER" id="PTHR20857:SF23">
    <property type="entry name" value="THIAMINE BIOSYNTHETIC BIFUNCTIONAL ENZYME"/>
    <property type="match status" value="1"/>
</dbReference>
<protein>
    <recommendedName>
        <fullName evidence="3">Thiamine phosphate synthase/TenI domain-containing protein</fullName>
    </recommendedName>
</protein>
<dbReference type="GO" id="GO:0004789">
    <property type="term" value="F:thiamine-phosphate diphosphorylase activity"/>
    <property type="evidence" value="ECO:0007669"/>
    <property type="project" value="TreeGrafter"/>
</dbReference>
<comment type="caution">
    <text evidence="4">The sequence shown here is derived from an EMBL/GenBank/DDBJ whole genome shotgun (WGS) entry which is preliminary data.</text>
</comment>
<evidence type="ECO:0000313" key="5">
    <source>
        <dbReference type="Proteomes" id="UP000559010"/>
    </source>
</evidence>
<dbReference type="GO" id="GO:0009228">
    <property type="term" value="P:thiamine biosynthetic process"/>
    <property type="evidence" value="ECO:0007669"/>
    <property type="project" value="UniProtKB-KW"/>
</dbReference>
<evidence type="ECO:0000313" key="4">
    <source>
        <dbReference type="EMBL" id="NMM47364.1"/>
    </source>
</evidence>
<gene>
    <name evidence="4" type="ORF">HH304_03065</name>
</gene>
<proteinExistence type="predicted"/>
<dbReference type="InterPro" id="IPR036206">
    <property type="entry name" value="ThiamineP_synth_sf"/>
</dbReference>
<dbReference type="InterPro" id="IPR013785">
    <property type="entry name" value="Aldolase_TIM"/>
</dbReference>
<evidence type="ECO:0000256" key="2">
    <source>
        <dbReference type="ARBA" id="ARBA00022977"/>
    </source>
</evidence>